<proteinExistence type="inferred from homology"/>
<dbReference type="PANTHER" id="PTHR11941:SF54">
    <property type="entry name" value="ENOYL-COA HYDRATASE, MITOCHONDRIAL"/>
    <property type="match status" value="1"/>
</dbReference>
<name>A0ABX0Y7P1_9ACTN</name>
<evidence type="ECO:0000256" key="2">
    <source>
        <dbReference type="RuleBase" id="RU003707"/>
    </source>
</evidence>
<dbReference type="SUPFAM" id="SSF52096">
    <property type="entry name" value="ClpP/crotonase"/>
    <property type="match status" value="1"/>
</dbReference>
<dbReference type="Proteomes" id="UP000722989">
    <property type="component" value="Unassembled WGS sequence"/>
</dbReference>
<gene>
    <name evidence="3" type="ORF">HC031_27405</name>
</gene>
<organism evidence="3 4">
    <name type="scientific">Planosporangium thailandense</name>
    <dbReference type="NCBI Taxonomy" id="765197"/>
    <lineage>
        <taxon>Bacteria</taxon>
        <taxon>Bacillati</taxon>
        <taxon>Actinomycetota</taxon>
        <taxon>Actinomycetes</taxon>
        <taxon>Micromonosporales</taxon>
        <taxon>Micromonosporaceae</taxon>
        <taxon>Planosporangium</taxon>
    </lineage>
</organism>
<dbReference type="InterPro" id="IPR029045">
    <property type="entry name" value="ClpP/crotonase-like_dom_sf"/>
</dbReference>
<evidence type="ECO:0000313" key="3">
    <source>
        <dbReference type="EMBL" id="NJC73422.1"/>
    </source>
</evidence>
<dbReference type="CDD" id="cd06558">
    <property type="entry name" value="crotonase-like"/>
    <property type="match status" value="1"/>
</dbReference>
<keyword evidence="4" id="KW-1185">Reference proteome</keyword>
<accession>A0ABX0Y7P1</accession>
<dbReference type="Pfam" id="PF00378">
    <property type="entry name" value="ECH_1"/>
    <property type="match status" value="1"/>
</dbReference>
<dbReference type="PANTHER" id="PTHR11941">
    <property type="entry name" value="ENOYL-COA HYDRATASE-RELATED"/>
    <property type="match status" value="1"/>
</dbReference>
<dbReference type="PROSITE" id="PS00166">
    <property type="entry name" value="ENOYL_COA_HYDRATASE"/>
    <property type="match status" value="1"/>
</dbReference>
<evidence type="ECO:0000256" key="1">
    <source>
        <dbReference type="ARBA" id="ARBA00005254"/>
    </source>
</evidence>
<reference evidence="3 4" key="1">
    <citation type="submission" date="2020-03" db="EMBL/GenBank/DDBJ databases">
        <title>WGS of the type strain of Planosporangium spp.</title>
        <authorList>
            <person name="Thawai C."/>
        </authorList>
    </citation>
    <scope>NUCLEOTIDE SEQUENCE [LARGE SCALE GENOMIC DNA]</scope>
    <source>
        <strain evidence="3 4">TBRC 5610</strain>
    </source>
</reference>
<dbReference type="EMBL" id="JAATVY010000030">
    <property type="protein sequence ID" value="NJC73422.1"/>
    <property type="molecule type" value="Genomic_DNA"/>
</dbReference>
<comment type="similarity">
    <text evidence="1 2">Belongs to the enoyl-CoA hydratase/isomerase family.</text>
</comment>
<protein>
    <submittedName>
        <fullName evidence="3">Enoyl-CoA hydratase</fullName>
    </submittedName>
</protein>
<evidence type="ECO:0000313" key="4">
    <source>
        <dbReference type="Proteomes" id="UP000722989"/>
    </source>
</evidence>
<dbReference type="RefSeq" id="WP_167928331.1">
    <property type="nucleotide sequence ID" value="NZ_JAATVY010000030.1"/>
</dbReference>
<comment type="caution">
    <text evidence="3">The sequence shown here is derived from an EMBL/GenBank/DDBJ whole genome shotgun (WGS) entry which is preliminary data.</text>
</comment>
<sequence>MTGIQVTRVAAVTVVTLANGPLNLLTVAGRRELETLAHKLRGDEETRAVVITGSGRCFSAGTDITEFPRDAAAGRARSRTEHACADAIAALPQPVIAALHGHVLGGGLELALACDLRVADETARLGLPEVKLGVFPSAGGTQRLPRVIGASRAKELMFRGDTVDARRALELGIVDHVVEAGTARTFALELATTIASRPARAVQAIKAAVDGGLSNGAATGRQLEANLIGELYATQDAQEGVAAFLERRPPVFRHR</sequence>
<dbReference type="Gene3D" id="3.90.226.10">
    <property type="entry name" value="2-enoyl-CoA Hydratase, Chain A, domain 1"/>
    <property type="match status" value="1"/>
</dbReference>
<dbReference type="InterPro" id="IPR018376">
    <property type="entry name" value="Enoyl-CoA_hyd/isom_CS"/>
</dbReference>
<dbReference type="InterPro" id="IPR001753">
    <property type="entry name" value="Enoyl-CoA_hydra/iso"/>
</dbReference>